<sequence length="57" mass="6411">MRIKIDSVGEAITAAPLKRIPRGRKRISEILAEIDSAEIQRLNKTLKKLNPMGKEVI</sequence>
<keyword evidence="2" id="KW-1185">Reference proteome</keyword>
<organism evidence="1 2">
    <name type="scientific">Proteus terrae subsp. cibarius</name>
    <dbReference type="NCBI Taxonomy" id="626774"/>
    <lineage>
        <taxon>Bacteria</taxon>
        <taxon>Pseudomonadati</taxon>
        <taxon>Pseudomonadota</taxon>
        <taxon>Gammaproteobacteria</taxon>
        <taxon>Enterobacterales</taxon>
        <taxon>Morganellaceae</taxon>
        <taxon>Proteus</taxon>
    </lineage>
</organism>
<dbReference type="RefSeq" id="WP_154393749.1">
    <property type="nucleotide sequence ID" value="NZ_CP045009.1"/>
</dbReference>
<proteinExistence type="predicted"/>
<gene>
    <name evidence="1" type="ORF">GTH23_19960</name>
</gene>
<accession>A0ABX6JXB4</accession>
<geneLocation type="plasmid" evidence="2">
    <name>pzf1-cfr</name>
</geneLocation>
<keyword evidence="1" id="KW-0614">Plasmid</keyword>
<evidence type="ECO:0000313" key="2">
    <source>
        <dbReference type="Proteomes" id="UP000501338"/>
    </source>
</evidence>
<protein>
    <submittedName>
        <fullName evidence="1">Uncharacterized protein</fullName>
    </submittedName>
</protein>
<dbReference type="EMBL" id="CP047341">
    <property type="protein sequence ID" value="QIF92321.1"/>
    <property type="molecule type" value="Genomic_DNA"/>
</dbReference>
<reference evidence="1 2" key="1">
    <citation type="submission" date="2020-01" db="EMBL/GenBank/DDBJ databases">
        <title>The genomic epidemiology of tigecycline resistance gene tet(X) variants in a swine farm in China.</title>
        <authorList>
            <person name="Peng K."/>
            <person name="Li R."/>
        </authorList>
    </citation>
    <scope>NUCLEOTIDE SEQUENCE [LARGE SCALE GENOMIC DNA]</scope>
    <source>
        <strain evidence="1 2">ZF1</strain>
        <plasmid evidence="2">pzf1-cfr</plasmid>
    </source>
</reference>
<name>A0ABX6JXB4_9GAMM</name>
<evidence type="ECO:0000313" key="1">
    <source>
        <dbReference type="EMBL" id="QIF92321.1"/>
    </source>
</evidence>
<dbReference type="Proteomes" id="UP000501338">
    <property type="component" value="Plasmid pZF1-cfr"/>
</dbReference>